<keyword evidence="6" id="KW-1185">Reference proteome</keyword>
<feature type="transmembrane region" description="Helical" evidence="3">
    <location>
        <begin position="300"/>
        <end position="326"/>
    </location>
</feature>
<feature type="transmembrane region" description="Helical" evidence="3">
    <location>
        <begin position="219"/>
        <end position="236"/>
    </location>
</feature>
<feature type="transmembrane region" description="Helical" evidence="3">
    <location>
        <begin position="177"/>
        <end position="198"/>
    </location>
</feature>
<evidence type="ECO:0000313" key="5">
    <source>
        <dbReference type="EMBL" id="KAK7307521.1"/>
    </source>
</evidence>
<dbReference type="GO" id="GO:0047874">
    <property type="term" value="F:dolichyldiphosphatase activity"/>
    <property type="evidence" value="ECO:0007669"/>
    <property type="project" value="TreeGrafter"/>
</dbReference>
<dbReference type="InterPro" id="IPR036938">
    <property type="entry name" value="PAP2/HPO_sf"/>
</dbReference>
<organism evidence="5 6">
    <name type="scientific">Canavalia gladiata</name>
    <name type="common">Sword bean</name>
    <name type="synonym">Dolichos gladiatus</name>
    <dbReference type="NCBI Taxonomy" id="3824"/>
    <lineage>
        <taxon>Eukaryota</taxon>
        <taxon>Viridiplantae</taxon>
        <taxon>Streptophyta</taxon>
        <taxon>Embryophyta</taxon>
        <taxon>Tracheophyta</taxon>
        <taxon>Spermatophyta</taxon>
        <taxon>Magnoliopsida</taxon>
        <taxon>eudicotyledons</taxon>
        <taxon>Gunneridae</taxon>
        <taxon>Pentapetalae</taxon>
        <taxon>rosids</taxon>
        <taxon>fabids</taxon>
        <taxon>Fabales</taxon>
        <taxon>Fabaceae</taxon>
        <taxon>Papilionoideae</taxon>
        <taxon>50 kb inversion clade</taxon>
        <taxon>NPAAA clade</taxon>
        <taxon>indigoferoid/millettioid clade</taxon>
        <taxon>Phaseoleae</taxon>
        <taxon>Canavalia</taxon>
    </lineage>
</organism>
<dbReference type="Proteomes" id="UP001367508">
    <property type="component" value="Unassembled WGS sequence"/>
</dbReference>
<accession>A0AAN9PR83</accession>
<name>A0AAN9PR83_CANGL</name>
<dbReference type="GO" id="GO:0006487">
    <property type="term" value="P:protein N-linked glycosylation"/>
    <property type="evidence" value="ECO:0007669"/>
    <property type="project" value="TreeGrafter"/>
</dbReference>
<keyword evidence="1" id="KW-0378">Hydrolase</keyword>
<evidence type="ECO:0000256" key="1">
    <source>
        <dbReference type="ARBA" id="ARBA00022801"/>
    </source>
</evidence>
<gene>
    <name evidence="5" type="ORF">VNO77_40657</name>
</gene>
<reference evidence="5 6" key="1">
    <citation type="submission" date="2024-01" db="EMBL/GenBank/DDBJ databases">
        <title>The genomes of 5 underutilized Papilionoideae crops provide insights into root nodulation and disease resistanc.</title>
        <authorList>
            <person name="Jiang F."/>
        </authorList>
    </citation>
    <scope>NUCLEOTIDE SEQUENCE [LARGE SCALE GENOMIC DNA]</scope>
    <source>
        <strain evidence="5">LVBAO_FW01</strain>
        <tissue evidence="5">Leaves</tissue>
    </source>
</reference>
<dbReference type="Gene3D" id="1.20.144.10">
    <property type="entry name" value="Phosphatidic acid phosphatase type 2/haloperoxidase"/>
    <property type="match status" value="1"/>
</dbReference>
<evidence type="ECO:0000256" key="3">
    <source>
        <dbReference type="SAM" id="Phobius"/>
    </source>
</evidence>
<dbReference type="Pfam" id="PF01569">
    <property type="entry name" value="PAP2"/>
    <property type="match status" value="1"/>
</dbReference>
<evidence type="ECO:0000313" key="6">
    <source>
        <dbReference type="Proteomes" id="UP001367508"/>
    </source>
</evidence>
<dbReference type="AlphaFoldDB" id="A0AAN9PR83"/>
<dbReference type="EMBL" id="JAYMYQ010000010">
    <property type="protein sequence ID" value="KAK7307521.1"/>
    <property type="molecule type" value="Genomic_DNA"/>
</dbReference>
<feature type="domain" description="Phosphatidic acid phosphatase type 2/haloperoxidase" evidence="4">
    <location>
        <begin position="175"/>
        <end position="285"/>
    </location>
</feature>
<dbReference type="PANTHER" id="PTHR11247">
    <property type="entry name" value="PALMITOYL-PROTEIN THIOESTERASE/DOLICHYLDIPHOSPHATASE 1"/>
    <property type="match status" value="1"/>
</dbReference>
<protein>
    <recommendedName>
        <fullName evidence="4">Phosphatidic acid phosphatase type 2/haloperoxidase domain-containing protein</fullName>
    </recommendedName>
</protein>
<dbReference type="InterPro" id="IPR000326">
    <property type="entry name" value="PAP2/HPO"/>
</dbReference>
<evidence type="ECO:0000259" key="4">
    <source>
        <dbReference type="SMART" id="SM00014"/>
    </source>
</evidence>
<proteinExistence type="predicted"/>
<comment type="caution">
    <text evidence="5">The sequence shown here is derived from an EMBL/GenBank/DDBJ whole genome shotgun (WGS) entry which is preliminary data.</text>
</comment>
<feature type="compositionally biased region" description="Basic and acidic residues" evidence="2">
    <location>
        <begin position="1"/>
        <end position="15"/>
    </location>
</feature>
<evidence type="ECO:0000256" key="2">
    <source>
        <dbReference type="SAM" id="MobiDB-lite"/>
    </source>
</evidence>
<dbReference type="SUPFAM" id="SSF48317">
    <property type="entry name" value="Acid phosphatase/Vanadium-dependent haloperoxidase"/>
    <property type="match status" value="1"/>
</dbReference>
<feature type="transmembrane region" description="Helical" evidence="3">
    <location>
        <begin position="153"/>
        <end position="171"/>
    </location>
</feature>
<keyword evidence="3" id="KW-0812">Transmembrane</keyword>
<dbReference type="SMART" id="SM00014">
    <property type="entry name" value="acidPPc"/>
    <property type="match status" value="1"/>
</dbReference>
<keyword evidence="3" id="KW-1133">Transmembrane helix</keyword>
<dbReference type="PANTHER" id="PTHR11247:SF40">
    <property type="entry name" value="LIPID PHOSPHATE PHOSPHATASE EPSILON 1, CHLOROPLASTIC"/>
    <property type="match status" value="1"/>
</dbReference>
<dbReference type="FunFam" id="1.20.144.10:FF:000026">
    <property type="entry name" value="Lipid phosphate phosphatase epsilon 2 chloroplastic"/>
    <property type="match status" value="1"/>
</dbReference>
<sequence>MERLRRSENMRERVNRGRTGQRADVSLINNEQYGNVVGTAPSQMAAATTICYNPFSVYPWSNLLQQRYLKTTLFADSFSASSSLLIGRFVPRKPVLGRNSFWVSKTMNQPVRTSAFRDEKSDENIGVLEQEAFIDESTQFRTKFLSAEVEFTLNRLSKWIVTALFGGFILWRHDAEALWFAAGSILNALLSVLLKHILNQERPSTLKSDPGMPSSHAQSIFFTVFFVILSSVEWLGLNGFTIAISGLALALGSFFSYLRVSQQLHTVSQVVVGAAIGSLFSILWYWLWNDVMLDAFVSSLWVRIVVVLGSAGLCLGFALFTIRYWLQDD</sequence>
<dbReference type="GO" id="GO:0008610">
    <property type="term" value="P:lipid biosynthetic process"/>
    <property type="evidence" value="ECO:0007669"/>
    <property type="project" value="TreeGrafter"/>
</dbReference>
<keyword evidence="3" id="KW-0472">Membrane</keyword>
<dbReference type="GO" id="GO:0005789">
    <property type="term" value="C:endoplasmic reticulum membrane"/>
    <property type="evidence" value="ECO:0007669"/>
    <property type="project" value="TreeGrafter"/>
</dbReference>
<feature type="transmembrane region" description="Helical" evidence="3">
    <location>
        <begin position="270"/>
        <end position="288"/>
    </location>
</feature>
<feature type="region of interest" description="Disordered" evidence="2">
    <location>
        <begin position="1"/>
        <end position="23"/>
    </location>
</feature>